<dbReference type="AlphaFoldDB" id="A0A1D8NF24"/>
<dbReference type="GeneID" id="94583372"/>
<dbReference type="RefSeq" id="XP_068138860.1">
    <property type="nucleotide sequence ID" value="XM_068282759.1"/>
</dbReference>
<gene>
    <name evidence="1" type="ORF">YALI1_D22476g</name>
</gene>
<accession>A0A1D8NF24</accession>
<evidence type="ECO:0000313" key="1">
    <source>
        <dbReference type="EMBL" id="AOW04238.1"/>
    </source>
</evidence>
<dbReference type="EMBL" id="CP017556">
    <property type="protein sequence ID" value="AOW04238.1"/>
    <property type="molecule type" value="Genomic_DNA"/>
</dbReference>
<sequence length="87" mass="9370">MESMSHSKTTTGLLSHHQAPFTTVETCPDSFPDHIYAISKNSDTALIILEAESNTLFRPSTLLSAKTLHTCSFSSTLSPGHVDPPPS</sequence>
<evidence type="ECO:0000313" key="2">
    <source>
        <dbReference type="Proteomes" id="UP000182444"/>
    </source>
</evidence>
<dbReference type="Proteomes" id="UP000182444">
    <property type="component" value="Chromosome 1D"/>
</dbReference>
<protein>
    <submittedName>
        <fullName evidence="1">Uncharacterized protein</fullName>
    </submittedName>
</protein>
<dbReference type="VEuPathDB" id="FungiDB:YALI1_D22476g"/>
<organism evidence="1 2">
    <name type="scientific">Yarrowia lipolytica</name>
    <name type="common">Candida lipolytica</name>
    <dbReference type="NCBI Taxonomy" id="4952"/>
    <lineage>
        <taxon>Eukaryota</taxon>
        <taxon>Fungi</taxon>
        <taxon>Dikarya</taxon>
        <taxon>Ascomycota</taxon>
        <taxon>Saccharomycotina</taxon>
        <taxon>Dipodascomycetes</taxon>
        <taxon>Dipodascales</taxon>
        <taxon>Dipodascales incertae sedis</taxon>
        <taxon>Yarrowia</taxon>
    </lineage>
</organism>
<name>A0A1D8NF24_YARLL</name>
<proteinExistence type="predicted"/>
<reference evidence="1 2" key="1">
    <citation type="journal article" date="2016" name="PLoS ONE">
        <title>Sequence Assembly of Yarrowia lipolytica Strain W29/CLIB89 Shows Transposable Element Diversity.</title>
        <authorList>
            <person name="Magnan C."/>
            <person name="Yu J."/>
            <person name="Chang I."/>
            <person name="Jahn E."/>
            <person name="Kanomata Y."/>
            <person name="Wu J."/>
            <person name="Zeller M."/>
            <person name="Oakes M."/>
            <person name="Baldi P."/>
            <person name="Sandmeyer S."/>
        </authorList>
    </citation>
    <scope>NUCLEOTIDE SEQUENCE [LARGE SCALE GENOMIC DNA]</scope>
    <source>
        <strain evidence="2">CLIB89(W29)</strain>
    </source>
</reference>